<keyword evidence="11" id="KW-1185">Reference proteome</keyword>
<evidence type="ECO:0000256" key="1">
    <source>
        <dbReference type="ARBA" id="ARBA00004236"/>
    </source>
</evidence>
<keyword evidence="4 8" id="KW-0812">Transmembrane</keyword>
<dbReference type="Proteomes" id="UP000638313">
    <property type="component" value="Unassembled WGS sequence"/>
</dbReference>
<evidence type="ECO:0000259" key="9">
    <source>
        <dbReference type="Pfam" id="PF11203"/>
    </source>
</evidence>
<dbReference type="InterPro" id="IPR050051">
    <property type="entry name" value="EccE_dom"/>
</dbReference>
<feature type="compositionally biased region" description="Gly residues" evidence="7">
    <location>
        <begin position="17"/>
        <end position="34"/>
    </location>
</feature>
<protein>
    <submittedName>
        <fullName evidence="10">Type VII secretion protein EccE</fullName>
    </submittedName>
</protein>
<feature type="transmembrane region" description="Helical" evidence="8">
    <location>
        <begin position="76"/>
        <end position="93"/>
    </location>
</feature>
<evidence type="ECO:0000256" key="3">
    <source>
        <dbReference type="ARBA" id="ARBA00022475"/>
    </source>
</evidence>
<dbReference type="AlphaFoldDB" id="A0A919BB45"/>
<dbReference type="NCBIfam" id="TIGR03923">
    <property type="entry name" value="T7SS_EccE"/>
    <property type="match status" value="1"/>
</dbReference>
<sequence length="461" mass="47348">MAAAATRVRAAGDPVGTAGGPADGAPGGAAGGAAGAVVPRPAPGRGALGPVRLQQLVLLEVAAALVLVAWVVDRLLVAPAAVVAALLVVLAVLRPGRRPVTEWLASRQALRRRAVRAAAEPPAPGTDPRLAPAVECEPALRTVSFDVPAPLAGPGSDDELRSVGLVGDGTFLTAVIRVDAVDRPLRPGRGERALPLGLLRDALDVDGIRLESAQVVQSTLPAPAPHLSGQGLAARNYAPLHAVTASPAVRQTWVALKFDPELCPEAVEARGGGVRGARRCVLRVADQVASRLRGAGFRAVLLTEDELTAALATAACLNPAATEQAGRTGAPARRTAETARAWRCDDRWHTTYWVSRWPRLGTGTGAGGGAVALPELAALLTTLPALSTTLSLTLGRGRTVAGRHAPTLTGHIRICGRSADEVHELGRALERAARGAKAGLTRLDHDQVPGVLATLPLGGTR</sequence>
<evidence type="ECO:0000256" key="4">
    <source>
        <dbReference type="ARBA" id="ARBA00022692"/>
    </source>
</evidence>
<accession>A0A919BB45</accession>
<gene>
    <name evidence="10" type="ORF">GCM10010218_64820</name>
</gene>
<dbReference type="RefSeq" id="WP_190133376.1">
    <property type="nucleotide sequence ID" value="NZ_BNBD01000028.1"/>
</dbReference>
<keyword evidence="3" id="KW-1003">Cell membrane</keyword>
<keyword evidence="6 8" id="KW-0472">Membrane</keyword>
<feature type="compositionally biased region" description="Low complexity" evidence="7">
    <location>
        <begin position="1"/>
        <end position="16"/>
    </location>
</feature>
<dbReference type="InterPro" id="IPR021368">
    <property type="entry name" value="T7SS_EccE"/>
</dbReference>
<evidence type="ECO:0000256" key="5">
    <source>
        <dbReference type="ARBA" id="ARBA00022989"/>
    </source>
</evidence>
<name>A0A919BB45_9ACTN</name>
<evidence type="ECO:0000313" key="11">
    <source>
        <dbReference type="Proteomes" id="UP000638313"/>
    </source>
</evidence>
<comment type="subcellular location">
    <subcellularLocation>
        <location evidence="1">Cell membrane</location>
    </subcellularLocation>
</comment>
<feature type="domain" description="Type VII secretion system protein EccE" evidence="9">
    <location>
        <begin position="247"/>
        <end position="354"/>
    </location>
</feature>
<proteinExistence type="inferred from homology"/>
<feature type="region of interest" description="Disordered" evidence="7">
    <location>
        <begin position="1"/>
        <end position="36"/>
    </location>
</feature>
<dbReference type="Pfam" id="PF11203">
    <property type="entry name" value="EccE"/>
    <property type="match status" value="1"/>
</dbReference>
<evidence type="ECO:0000256" key="6">
    <source>
        <dbReference type="ARBA" id="ARBA00023136"/>
    </source>
</evidence>
<comment type="caution">
    <text evidence="10">The sequence shown here is derived from an EMBL/GenBank/DDBJ whole genome shotgun (WGS) entry which is preliminary data.</text>
</comment>
<evidence type="ECO:0000256" key="8">
    <source>
        <dbReference type="SAM" id="Phobius"/>
    </source>
</evidence>
<comment type="similarity">
    <text evidence="2">Belongs to the EccE family.</text>
</comment>
<reference evidence="10" key="2">
    <citation type="submission" date="2020-09" db="EMBL/GenBank/DDBJ databases">
        <authorList>
            <person name="Sun Q."/>
            <person name="Ohkuma M."/>
        </authorList>
    </citation>
    <scope>NUCLEOTIDE SEQUENCE</scope>
    <source>
        <strain evidence="10">JCM 4059</strain>
    </source>
</reference>
<evidence type="ECO:0000256" key="2">
    <source>
        <dbReference type="ARBA" id="ARBA00007759"/>
    </source>
</evidence>
<keyword evidence="5 8" id="KW-1133">Transmembrane helix</keyword>
<dbReference type="EMBL" id="BNBD01000028">
    <property type="protein sequence ID" value="GHF74788.1"/>
    <property type="molecule type" value="Genomic_DNA"/>
</dbReference>
<dbReference type="GO" id="GO:0005886">
    <property type="term" value="C:plasma membrane"/>
    <property type="evidence" value="ECO:0007669"/>
    <property type="project" value="UniProtKB-SubCell"/>
</dbReference>
<reference evidence="10" key="1">
    <citation type="journal article" date="2014" name="Int. J. Syst. Evol. Microbiol.">
        <title>Complete genome sequence of Corynebacterium casei LMG S-19264T (=DSM 44701T), isolated from a smear-ripened cheese.</title>
        <authorList>
            <consortium name="US DOE Joint Genome Institute (JGI-PGF)"/>
            <person name="Walter F."/>
            <person name="Albersmeier A."/>
            <person name="Kalinowski J."/>
            <person name="Ruckert C."/>
        </authorList>
    </citation>
    <scope>NUCLEOTIDE SEQUENCE</scope>
    <source>
        <strain evidence="10">JCM 4059</strain>
    </source>
</reference>
<evidence type="ECO:0000313" key="10">
    <source>
        <dbReference type="EMBL" id="GHF74788.1"/>
    </source>
</evidence>
<evidence type="ECO:0000256" key="7">
    <source>
        <dbReference type="SAM" id="MobiDB-lite"/>
    </source>
</evidence>
<organism evidence="10 11">
    <name type="scientific">Streptomyces mashuensis</name>
    <dbReference type="NCBI Taxonomy" id="33904"/>
    <lineage>
        <taxon>Bacteria</taxon>
        <taxon>Bacillati</taxon>
        <taxon>Actinomycetota</taxon>
        <taxon>Actinomycetes</taxon>
        <taxon>Kitasatosporales</taxon>
        <taxon>Streptomycetaceae</taxon>
        <taxon>Streptomyces</taxon>
    </lineage>
</organism>